<dbReference type="InterPro" id="IPR001766">
    <property type="entry name" value="Fork_head_dom"/>
</dbReference>
<dbReference type="KEGG" id="mbr:MONBRDRAFT_32604"/>
<dbReference type="InterPro" id="IPR036390">
    <property type="entry name" value="WH_DNA-bd_sf"/>
</dbReference>
<dbReference type="GO" id="GO:0005634">
    <property type="term" value="C:nucleus"/>
    <property type="evidence" value="ECO:0007669"/>
    <property type="project" value="UniProtKB-SubCell"/>
</dbReference>
<accession>A9V0L6</accession>
<evidence type="ECO:0000259" key="4">
    <source>
        <dbReference type="PROSITE" id="PS50039"/>
    </source>
</evidence>
<sequence>MPLTYAACVSLALADHDSERGLTTKQICAWLEAHQADVNILQRARWKTSIRHCLSEYKCFWQPSHSRAWRMDRQHLPKTADKALKLLEQLNDLAKSSSLANKPSSMTLRARFLRLLDQDRCNGTEDLQAIVSGSSSNSSGAGAGPSSMLSAHAQTISPPAGMLSAPAHFNLPLPHSIMPSSMLPAVTMPSMAMFKSSPVSATTVPSSSAMMHPMAFNPFFMGNMHMMYPMMPFNNMAAANMMTTMVAVSAGSAKPVQDTTVVAPIPS</sequence>
<evidence type="ECO:0000313" key="5">
    <source>
        <dbReference type="EMBL" id="EDQ89173.1"/>
    </source>
</evidence>
<dbReference type="RefSeq" id="XP_001746278.1">
    <property type="nucleotide sequence ID" value="XM_001746226.1"/>
</dbReference>
<feature type="domain" description="Fork-head" evidence="4">
    <location>
        <begin position="1"/>
        <end position="60"/>
    </location>
</feature>
<dbReference type="Proteomes" id="UP000001357">
    <property type="component" value="Unassembled WGS sequence"/>
</dbReference>
<dbReference type="InterPro" id="IPR036388">
    <property type="entry name" value="WH-like_DNA-bd_sf"/>
</dbReference>
<keyword evidence="1 2" id="KW-0238">DNA-binding</keyword>
<dbReference type="EMBL" id="CH991552">
    <property type="protein sequence ID" value="EDQ89173.1"/>
    <property type="molecule type" value="Genomic_DNA"/>
</dbReference>
<dbReference type="GO" id="GO:0003700">
    <property type="term" value="F:DNA-binding transcription factor activity"/>
    <property type="evidence" value="ECO:0007669"/>
    <property type="project" value="InterPro"/>
</dbReference>
<comment type="subcellular location">
    <subcellularLocation>
        <location evidence="2">Nucleus</location>
    </subcellularLocation>
</comment>
<dbReference type="Pfam" id="PF00250">
    <property type="entry name" value="Forkhead"/>
    <property type="match status" value="1"/>
</dbReference>
<dbReference type="GO" id="GO:0043565">
    <property type="term" value="F:sequence-specific DNA binding"/>
    <property type="evidence" value="ECO:0007669"/>
    <property type="project" value="InterPro"/>
</dbReference>
<feature type="DNA-binding region" description="Fork-head" evidence="2">
    <location>
        <begin position="1"/>
        <end position="60"/>
    </location>
</feature>
<protein>
    <recommendedName>
        <fullName evidence="4">Fork-head domain-containing protein</fullName>
    </recommendedName>
</protein>
<name>A9V0L6_MONBE</name>
<evidence type="ECO:0000256" key="3">
    <source>
        <dbReference type="SAM" id="MobiDB-lite"/>
    </source>
</evidence>
<dbReference type="AlphaFoldDB" id="A9V0L6"/>
<keyword evidence="6" id="KW-1185">Reference proteome</keyword>
<evidence type="ECO:0000256" key="2">
    <source>
        <dbReference type="PROSITE-ProRule" id="PRU00089"/>
    </source>
</evidence>
<dbReference type="InParanoid" id="A9V0L6"/>
<keyword evidence="2" id="KW-0539">Nucleus</keyword>
<proteinExistence type="predicted"/>
<evidence type="ECO:0000313" key="6">
    <source>
        <dbReference type="Proteomes" id="UP000001357"/>
    </source>
</evidence>
<feature type="region of interest" description="Disordered" evidence="3">
    <location>
        <begin position="130"/>
        <end position="151"/>
    </location>
</feature>
<evidence type="ECO:0000256" key="1">
    <source>
        <dbReference type="ARBA" id="ARBA00023125"/>
    </source>
</evidence>
<dbReference type="SUPFAM" id="SSF46785">
    <property type="entry name" value="Winged helix' DNA-binding domain"/>
    <property type="match status" value="1"/>
</dbReference>
<organism evidence="5 6">
    <name type="scientific">Monosiga brevicollis</name>
    <name type="common">Choanoflagellate</name>
    <dbReference type="NCBI Taxonomy" id="81824"/>
    <lineage>
        <taxon>Eukaryota</taxon>
        <taxon>Choanoflagellata</taxon>
        <taxon>Craspedida</taxon>
        <taxon>Salpingoecidae</taxon>
        <taxon>Monosiga</taxon>
    </lineage>
</organism>
<gene>
    <name evidence="5" type="ORF">MONBRDRAFT_32604</name>
</gene>
<dbReference type="Gene3D" id="1.10.10.10">
    <property type="entry name" value="Winged helix-like DNA-binding domain superfamily/Winged helix DNA-binding domain"/>
    <property type="match status" value="1"/>
</dbReference>
<dbReference type="GeneID" id="5891478"/>
<dbReference type="PROSITE" id="PS50039">
    <property type="entry name" value="FORK_HEAD_3"/>
    <property type="match status" value="1"/>
</dbReference>
<reference evidence="5 6" key="1">
    <citation type="journal article" date="2008" name="Nature">
        <title>The genome of the choanoflagellate Monosiga brevicollis and the origin of metazoans.</title>
        <authorList>
            <consortium name="JGI Sequencing"/>
            <person name="King N."/>
            <person name="Westbrook M.J."/>
            <person name="Young S.L."/>
            <person name="Kuo A."/>
            <person name="Abedin M."/>
            <person name="Chapman J."/>
            <person name="Fairclough S."/>
            <person name="Hellsten U."/>
            <person name="Isogai Y."/>
            <person name="Letunic I."/>
            <person name="Marr M."/>
            <person name="Pincus D."/>
            <person name="Putnam N."/>
            <person name="Rokas A."/>
            <person name="Wright K.J."/>
            <person name="Zuzow R."/>
            <person name="Dirks W."/>
            <person name="Good M."/>
            <person name="Goodstein D."/>
            <person name="Lemons D."/>
            <person name="Li W."/>
            <person name="Lyons J.B."/>
            <person name="Morris A."/>
            <person name="Nichols S."/>
            <person name="Richter D.J."/>
            <person name="Salamov A."/>
            <person name="Bork P."/>
            <person name="Lim W.A."/>
            <person name="Manning G."/>
            <person name="Miller W.T."/>
            <person name="McGinnis W."/>
            <person name="Shapiro H."/>
            <person name="Tjian R."/>
            <person name="Grigoriev I.V."/>
            <person name="Rokhsar D."/>
        </authorList>
    </citation>
    <scope>NUCLEOTIDE SEQUENCE [LARGE SCALE GENOMIC DNA]</scope>
    <source>
        <strain evidence="6">MX1 / ATCC 50154</strain>
    </source>
</reference>